<evidence type="ECO:0000256" key="1">
    <source>
        <dbReference type="SAM" id="Phobius"/>
    </source>
</evidence>
<keyword evidence="1" id="KW-1133">Transmembrane helix</keyword>
<dbReference type="EMBL" id="PFKX01000014">
    <property type="protein sequence ID" value="PIY58727.1"/>
    <property type="molecule type" value="Genomic_DNA"/>
</dbReference>
<evidence type="ECO:0000313" key="2">
    <source>
        <dbReference type="EMBL" id="PIY58727.1"/>
    </source>
</evidence>
<evidence type="ECO:0000313" key="3">
    <source>
        <dbReference type="Proteomes" id="UP000230732"/>
    </source>
</evidence>
<dbReference type="Proteomes" id="UP000230732">
    <property type="component" value="Unassembled WGS sequence"/>
</dbReference>
<proteinExistence type="predicted"/>
<keyword evidence="1" id="KW-0812">Transmembrane</keyword>
<dbReference type="AlphaFoldDB" id="A0A2M7Q5K5"/>
<name>A0A2M7Q5K5_9BACT</name>
<protein>
    <submittedName>
        <fullName evidence="2">Uncharacterized protein</fullName>
    </submittedName>
</protein>
<gene>
    <name evidence="2" type="ORF">COY98_00465</name>
</gene>
<organism evidence="2 3">
    <name type="scientific">Candidatus Yonathbacteria bacterium CG_4_10_14_0_8_um_filter_43_17</name>
    <dbReference type="NCBI Taxonomy" id="1975099"/>
    <lineage>
        <taxon>Bacteria</taxon>
        <taxon>Candidatus Yonathiibacteriota</taxon>
    </lineage>
</organism>
<comment type="caution">
    <text evidence="2">The sequence shown here is derived from an EMBL/GenBank/DDBJ whole genome shotgun (WGS) entry which is preliminary data.</text>
</comment>
<feature type="transmembrane region" description="Helical" evidence="1">
    <location>
        <begin position="49"/>
        <end position="69"/>
    </location>
</feature>
<keyword evidence="1" id="KW-0472">Membrane</keyword>
<reference evidence="3" key="1">
    <citation type="submission" date="2017-09" db="EMBL/GenBank/DDBJ databases">
        <title>Depth-based differentiation of microbial function through sediment-hosted aquifers and enrichment of novel symbionts in the deep terrestrial subsurface.</title>
        <authorList>
            <person name="Probst A.J."/>
            <person name="Ladd B."/>
            <person name="Jarett J.K."/>
            <person name="Geller-Mcgrath D.E."/>
            <person name="Sieber C.M.K."/>
            <person name="Emerson J.B."/>
            <person name="Anantharaman K."/>
            <person name="Thomas B.C."/>
            <person name="Malmstrom R."/>
            <person name="Stieglmeier M."/>
            <person name="Klingl A."/>
            <person name="Woyke T."/>
            <person name="Ryan C.M."/>
            <person name="Banfield J.F."/>
        </authorList>
    </citation>
    <scope>NUCLEOTIDE SEQUENCE [LARGE SCALE GENOMIC DNA]</scope>
</reference>
<sequence>MDQNNESPEIVFESDEFQQTRQSFQTATPKIVEWVIKYSGGLVKDEKQASYVLIGFVVVAIIVSLFLIFGGGDRQQIKNINPETGEEIIPGQVPGGI</sequence>
<accession>A0A2M7Q5K5</accession>